<protein>
    <submittedName>
        <fullName evidence="8">Molybdate ABC transporter substrate-binding protein</fullName>
    </submittedName>
</protein>
<evidence type="ECO:0000256" key="1">
    <source>
        <dbReference type="ARBA" id="ARBA00009175"/>
    </source>
</evidence>
<proteinExistence type="inferred from homology"/>
<dbReference type="PROSITE" id="PS51257">
    <property type="entry name" value="PROKAR_LIPOPROTEIN"/>
    <property type="match status" value="1"/>
</dbReference>
<dbReference type="SUPFAM" id="SSF53850">
    <property type="entry name" value="Periplasmic binding protein-like II"/>
    <property type="match status" value="1"/>
</dbReference>
<comment type="caution">
    <text evidence="8">The sequence shown here is derived from an EMBL/GenBank/DDBJ whole genome shotgun (WGS) entry which is preliminary data.</text>
</comment>
<keyword evidence="3 6" id="KW-0479">Metal-binding</keyword>
<dbReference type="PANTHER" id="PTHR30632:SF0">
    <property type="entry name" value="SULFATE-BINDING PROTEIN"/>
    <property type="match status" value="1"/>
</dbReference>
<dbReference type="GO" id="GO:1901359">
    <property type="term" value="F:tungstate binding"/>
    <property type="evidence" value="ECO:0007669"/>
    <property type="project" value="UniProtKB-ARBA"/>
</dbReference>
<accession>A0A419RTU3</accession>
<evidence type="ECO:0000256" key="4">
    <source>
        <dbReference type="ARBA" id="ARBA00022729"/>
    </source>
</evidence>
<dbReference type="GO" id="GO:0030973">
    <property type="term" value="F:molybdate ion binding"/>
    <property type="evidence" value="ECO:0007669"/>
    <property type="project" value="UniProtKB-ARBA"/>
</dbReference>
<dbReference type="PIRSF" id="PIRSF004846">
    <property type="entry name" value="ModA"/>
    <property type="match status" value="1"/>
</dbReference>
<dbReference type="RefSeq" id="WP_120048211.1">
    <property type="nucleotide sequence ID" value="NZ_RAHX01000001.1"/>
</dbReference>
<keyword evidence="4 7" id="KW-0732">Signal</keyword>
<dbReference type="Pfam" id="PF13531">
    <property type="entry name" value="SBP_bac_11"/>
    <property type="match status" value="1"/>
</dbReference>
<dbReference type="GO" id="GO:0046872">
    <property type="term" value="F:metal ion binding"/>
    <property type="evidence" value="ECO:0007669"/>
    <property type="project" value="UniProtKB-KW"/>
</dbReference>
<dbReference type="PANTHER" id="PTHR30632">
    <property type="entry name" value="MOLYBDATE-BINDING PERIPLASMIC PROTEIN"/>
    <property type="match status" value="1"/>
</dbReference>
<feature type="chain" id="PRO_5018970600" evidence="7">
    <location>
        <begin position="21"/>
        <end position="257"/>
    </location>
</feature>
<dbReference type="NCBIfam" id="TIGR01256">
    <property type="entry name" value="modA"/>
    <property type="match status" value="1"/>
</dbReference>
<evidence type="ECO:0000256" key="2">
    <source>
        <dbReference type="ARBA" id="ARBA00022505"/>
    </source>
</evidence>
<keyword evidence="2 6" id="KW-0500">Molybdenum</keyword>
<organism evidence="8 9">
    <name type="scientific">Aurantiacibacter aquimixticola</name>
    <dbReference type="NCBI Taxonomy" id="1958945"/>
    <lineage>
        <taxon>Bacteria</taxon>
        <taxon>Pseudomonadati</taxon>
        <taxon>Pseudomonadota</taxon>
        <taxon>Alphaproteobacteria</taxon>
        <taxon>Sphingomonadales</taxon>
        <taxon>Erythrobacteraceae</taxon>
        <taxon>Aurantiacibacter</taxon>
    </lineage>
</organism>
<reference evidence="8 9" key="1">
    <citation type="journal article" date="2017" name="Int. J. Syst. Evol. Microbiol.">
        <title>Erythrobacter aquimixticola sp. nov., isolated from the junction between the ocean and a freshwater spring.</title>
        <authorList>
            <person name="Park S."/>
            <person name="Jung Y.T."/>
            <person name="Choi S.J."/>
            <person name="Yoon J.H."/>
        </authorList>
    </citation>
    <scope>NUCLEOTIDE SEQUENCE [LARGE SCALE GENOMIC DNA]</scope>
    <source>
        <strain evidence="8 9">JSSK-14</strain>
    </source>
</reference>
<dbReference type="InterPro" id="IPR005950">
    <property type="entry name" value="ModA"/>
</dbReference>
<dbReference type="InterPro" id="IPR050682">
    <property type="entry name" value="ModA/WtpA"/>
</dbReference>
<feature type="binding site" evidence="6">
    <location>
        <position position="36"/>
    </location>
    <ligand>
        <name>molybdate</name>
        <dbReference type="ChEBI" id="CHEBI:36264"/>
    </ligand>
</feature>
<sequence length="257" mass="28073">MRGRLLRVIACLLSALVLSACDADRAEGPVVLAPSSMQNALKDIADAWQRTGRPDPILSFAGTPSLVRQVDEGAPADLIITADREWMSWLEERSLIDPAPHRVIAGNRLALIAPRQDDPSLSIADRLTRTDDWRLAMADPESVPAGRYARAALERMGLWSVMGERIIPTENVRAALMLVEAGEAEFGIVYATDAQASRSVAELAIFDVRDTPQIEYPAARLAGATHPDAADFLAFLHSMEAMDIFARHGFTPYEQPS</sequence>
<dbReference type="Gene3D" id="3.40.190.10">
    <property type="entry name" value="Periplasmic binding protein-like II"/>
    <property type="match status" value="2"/>
</dbReference>
<dbReference type="EMBL" id="RAHX01000001">
    <property type="protein sequence ID" value="RJY09205.1"/>
    <property type="molecule type" value="Genomic_DNA"/>
</dbReference>
<comment type="subunit">
    <text evidence="5">The complex is composed of two ATP-binding proteins (ModC), two transmembrane proteins (ModB) and a solute-binding protein (ModA).</text>
</comment>
<comment type="similarity">
    <text evidence="1">Belongs to the bacterial solute-binding protein ModA family.</text>
</comment>
<gene>
    <name evidence="8" type="primary">modA</name>
    <name evidence="8" type="ORF">D6201_07405</name>
</gene>
<evidence type="ECO:0000256" key="6">
    <source>
        <dbReference type="PIRSR" id="PIRSR004846-1"/>
    </source>
</evidence>
<feature type="signal peptide" evidence="7">
    <location>
        <begin position="1"/>
        <end position="20"/>
    </location>
</feature>
<dbReference type="FunFam" id="3.40.190.10:FF:000035">
    <property type="entry name" value="Molybdate ABC transporter substrate-binding protein"/>
    <property type="match status" value="1"/>
</dbReference>
<dbReference type="GO" id="GO:0015689">
    <property type="term" value="P:molybdate ion transport"/>
    <property type="evidence" value="ECO:0007669"/>
    <property type="project" value="InterPro"/>
</dbReference>
<feature type="binding site" evidence="6">
    <location>
        <position position="145"/>
    </location>
    <ligand>
        <name>molybdate</name>
        <dbReference type="ChEBI" id="CHEBI:36264"/>
    </ligand>
</feature>
<feature type="binding site" evidence="6">
    <location>
        <position position="172"/>
    </location>
    <ligand>
        <name>molybdate</name>
        <dbReference type="ChEBI" id="CHEBI:36264"/>
    </ligand>
</feature>
<dbReference type="AlphaFoldDB" id="A0A419RTU3"/>
<dbReference type="Proteomes" id="UP000285232">
    <property type="component" value="Unassembled WGS sequence"/>
</dbReference>
<feature type="binding site" evidence="6">
    <location>
        <position position="63"/>
    </location>
    <ligand>
        <name>molybdate</name>
        <dbReference type="ChEBI" id="CHEBI:36264"/>
    </ligand>
</feature>
<evidence type="ECO:0000256" key="3">
    <source>
        <dbReference type="ARBA" id="ARBA00022723"/>
    </source>
</evidence>
<name>A0A419RTU3_9SPHN</name>
<evidence type="ECO:0000313" key="8">
    <source>
        <dbReference type="EMBL" id="RJY09205.1"/>
    </source>
</evidence>
<evidence type="ECO:0000256" key="7">
    <source>
        <dbReference type="SAM" id="SignalP"/>
    </source>
</evidence>
<keyword evidence="9" id="KW-1185">Reference proteome</keyword>
<evidence type="ECO:0000313" key="9">
    <source>
        <dbReference type="Proteomes" id="UP000285232"/>
    </source>
</evidence>
<feature type="binding site" evidence="6">
    <location>
        <position position="190"/>
    </location>
    <ligand>
        <name>molybdate</name>
        <dbReference type="ChEBI" id="CHEBI:36264"/>
    </ligand>
</feature>
<dbReference type="OrthoDB" id="9785015at2"/>
<evidence type="ECO:0000256" key="5">
    <source>
        <dbReference type="ARBA" id="ARBA00062515"/>
    </source>
</evidence>